<dbReference type="AlphaFoldDB" id="A0A8J5YPM7"/>
<dbReference type="InterPro" id="IPR003676">
    <property type="entry name" value="SAUR_fam"/>
</dbReference>
<dbReference type="PANTHER" id="PTHR31374">
    <property type="entry name" value="AUXIN-INDUCED PROTEIN-LIKE-RELATED"/>
    <property type="match status" value="1"/>
</dbReference>
<evidence type="ECO:0000256" key="2">
    <source>
        <dbReference type="ARBA" id="ARBA00022473"/>
    </source>
</evidence>
<protein>
    <submittedName>
        <fullName evidence="4">Uncharacterized protein</fullName>
    </submittedName>
</protein>
<accession>A0A8J5YPM7</accession>
<evidence type="ECO:0000313" key="5">
    <source>
        <dbReference type="Proteomes" id="UP000701853"/>
    </source>
</evidence>
<keyword evidence="2" id="KW-0217">Developmental protein</keyword>
<dbReference type="GO" id="GO:0009733">
    <property type="term" value="P:response to auxin"/>
    <property type="evidence" value="ECO:0007669"/>
    <property type="project" value="InterPro"/>
</dbReference>
<evidence type="ECO:0000313" key="4">
    <source>
        <dbReference type="EMBL" id="KAG8486372.1"/>
    </source>
</evidence>
<keyword evidence="5" id="KW-1185">Reference proteome</keyword>
<proteinExistence type="inferred from homology"/>
<comment type="similarity">
    <text evidence="1">Belongs to the ARG7 family.</text>
</comment>
<evidence type="ECO:0000256" key="3">
    <source>
        <dbReference type="ARBA" id="ARBA00022604"/>
    </source>
</evidence>
<dbReference type="OrthoDB" id="1026046at2759"/>
<organism evidence="4 5">
    <name type="scientific">Gossypium anomalum</name>
    <dbReference type="NCBI Taxonomy" id="47600"/>
    <lineage>
        <taxon>Eukaryota</taxon>
        <taxon>Viridiplantae</taxon>
        <taxon>Streptophyta</taxon>
        <taxon>Embryophyta</taxon>
        <taxon>Tracheophyta</taxon>
        <taxon>Spermatophyta</taxon>
        <taxon>Magnoliopsida</taxon>
        <taxon>eudicotyledons</taxon>
        <taxon>Gunneridae</taxon>
        <taxon>Pentapetalae</taxon>
        <taxon>rosids</taxon>
        <taxon>malvids</taxon>
        <taxon>Malvales</taxon>
        <taxon>Malvaceae</taxon>
        <taxon>Malvoideae</taxon>
        <taxon>Gossypium</taxon>
    </lineage>
</organism>
<evidence type="ECO:0000256" key="1">
    <source>
        <dbReference type="ARBA" id="ARBA00006974"/>
    </source>
</evidence>
<name>A0A8J5YPM7_9ROSI</name>
<sequence>MKVKVFDVIKVLCISYNTYNVPWKQPRGRCRRCRYRPPYVKGNIRITFLFFRQDESKQPQLHAFKNSGQIIVVFKVVRSFIISPYSTPIISGLEFSSTEKQKTKQYKARNFVPDYYQTQLMRKIRGFKIGKRLVRISRWFIRKARNPRGYCRLTQSESESFCKSKSFSKLISWGQRLTKGAKSICSSKPGSGYVPIGQDPINEKLTEVPKGHLAVYIGQKDGDYHRVLVPVIYFNHPLFGELLREAEEEYGFSHQGGITIPCRFSEFERVQTRIAAGTGGRKMVWKRHHH</sequence>
<dbReference type="Pfam" id="PF02519">
    <property type="entry name" value="Auxin_inducible"/>
    <property type="match status" value="1"/>
</dbReference>
<dbReference type="PANTHER" id="PTHR31374:SF388">
    <property type="entry name" value="AUXIN-RESPONSIVE PROTEIN SAUR36"/>
    <property type="match status" value="1"/>
</dbReference>
<comment type="caution">
    <text evidence="4">The sequence shown here is derived from an EMBL/GenBank/DDBJ whole genome shotgun (WGS) entry which is preliminary data.</text>
</comment>
<keyword evidence="3" id="KW-0341">Growth regulation</keyword>
<dbReference type="Proteomes" id="UP000701853">
    <property type="component" value="Chromosome 8"/>
</dbReference>
<reference evidence="4 5" key="1">
    <citation type="journal article" date="2021" name="bioRxiv">
        <title>The Gossypium anomalum genome as a resource for cotton improvement and evolutionary analysis of hybrid incompatibility.</title>
        <authorList>
            <person name="Grover C.E."/>
            <person name="Yuan D."/>
            <person name="Arick M.A."/>
            <person name="Miller E.R."/>
            <person name="Hu G."/>
            <person name="Peterson D.G."/>
            <person name="Wendel J.F."/>
            <person name="Udall J.A."/>
        </authorList>
    </citation>
    <scope>NUCLEOTIDE SEQUENCE [LARGE SCALE GENOMIC DNA]</scope>
    <source>
        <strain evidence="4">JFW-Udall</strain>
        <tissue evidence="4">Leaf</tissue>
    </source>
</reference>
<gene>
    <name evidence="4" type="ORF">CXB51_019811</name>
</gene>
<dbReference type="EMBL" id="JAHUZN010000008">
    <property type="protein sequence ID" value="KAG8486372.1"/>
    <property type="molecule type" value="Genomic_DNA"/>
</dbReference>